<dbReference type="PANTHER" id="PTHR45138">
    <property type="entry name" value="REGULATORY COMPONENTS OF SENSORY TRANSDUCTION SYSTEM"/>
    <property type="match status" value="1"/>
</dbReference>
<dbReference type="PANTHER" id="PTHR45138:SF9">
    <property type="entry name" value="DIGUANYLATE CYCLASE DGCM-RELATED"/>
    <property type="match status" value="1"/>
</dbReference>
<protein>
    <recommendedName>
        <fullName evidence="4">diguanylate cyclase</fullName>
        <ecNumber evidence="4">2.7.7.65</ecNumber>
    </recommendedName>
</protein>
<dbReference type="Proteomes" id="UP001228139">
    <property type="component" value="Chromosome"/>
</dbReference>
<dbReference type="SMART" id="SM00267">
    <property type="entry name" value="GGDEF"/>
    <property type="match status" value="1"/>
</dbReference>
<keyword evidence="6 10" id="KW-0812">Transmembrane</keyword>
<dbReference type="InterPro" id="IPR050469">
    <property type="entry name" value="Diguanylate_Cyclase"/>
</dbReference>
<dbReference type="Gene3D" id="3.30.70.270">
    <property type="match status" value="1"/>
</dbReference>
<dbReference type="GO" id="GO:1902201">
    <property type="term" value="P:negative regulation of bacterial-type flagellum-dependent cell motility"/>
    <property type="evidence" value="ECO:0007669"/>
    <property type="project" value="TreeGrafter"/>
</dbReference>
<evidence type="ECO:0000256" key="1">
    <source>
        <dbReference type="ARBA" id="ARBA00001946"/>
    </source>
</evidence>
<evidence type="ECO:0000256" key="8">
    <source>
        <dbReference type="ARBA" id="ARBA00023136"/>
    </source>
</evidence>
<dbReference type="InterPro" id="IPR000160">
    <property type="entry name" value="GGDEF_dom"/>
</dbReference>
<dbReference type="Gene3D" id="3.30.450.20">
    <property type="entry name" value="PAS domain"/>
    <property type="match status" value="1"/>
</dbReference>
<dbReference type="GO" id="GO:0043709">
    <property type="term" value="P:cell adhesion involved in single-species biofilm formation"/>
    <property type="evidence" value="ECO:0007669"/>
    <property type="project" value="TreeGrafter"/>
</dbReference>
<evidence type="ECO:0000256" key="3">
    <source>
        <dbReference type="ARBA" id="ARBA00004665"/>
    </source>
</evidence>
<evidence type="ECO:0000256" key="5">
    <source>
        <dbReference type="ARBA" id="ARBA00022475"/>
    </source>
</evidence>
<evidence type="ECO:0000259" key="11">
    <source>
        <dbReference type="PROSITE" id="PS50887"/>
    </source>
</evidence>
<comment type="subcellular location">
    <subcellularLocation>
        <location evidence="2">Cell membrane</location>
        <topology evidence="2">Multi-pass membrane protein</topology>
    </subcellularLocation>
</comment>
<dbReference type="CDD" id="cd18774">
    <property type="entry name" value="PDC2_HK_sensor"/>
    <property type="match status" value="1"/>
</dbReference>
<dbReference type="Pfam" id="PF02743">
    <property type="entry name" value="dCache_1"/>
    <property type="match status" value="1"/>
</dbReference>
<evidence type="ECO:0000256" key="7">
    <source>
        <dbReference type="ARBA" id="ARBA00022989"/>
    </source>
</evidence>
<dbReference type="Pfam" id="PF00990">
    <property type="entry name" value="GGDEF"/>
    <property type="match status" value="1"/>
</dbReference>
<comment type="cofactor">
    <cofactor evidence="1">
        <name>Mg(2+)</name>
        <dbReference type="ChEBI" id="CHEBI:18420"/>
    </cofactor>
</comment>
<organism evidence="12 13">
    <name type="scientific">Erwinia pyri</name>
    <dbReference type="NCBI Taxonomy" id="3062598"/>
    <lineage>
        <taxon>Bacteria</taxon>
        <taxon>Pseudomonadati</taxon>
        <taxon>Pseudomonadota</taxon>
        <taxon>Gammaproteobacteria</taxon>
        <taxon>Enterobacterales</taxon>
        <taxon>Erwiniaceae</taxon>
        <taxon>Erwinia</taxon>
    </lineage>
</organism>
<keyword evidence="8 10" id="KW-0472">Membrane</keyword>
<evidence type="ECO:0000313" key="12">
    <source>
        <dbReference type="EMBL" id="WLS80012.1"/>
    </source>
</evidence>
<gene>
    <name evidence="12" type="ORF">Q3V30_05850</name>
</gene>
<comment type="catalytic activity">
    <reaction evidence="9">
        <text>2 GTP = 3',3'-c-di-GMP + 2 diphosphate</text>
        <dbReference type="Rhea" id="RHEA:24898"/>
        <dbReference type="ChEBI" id="CHEBI:33019"/>
        <dbReference type="ChEBI" id="CHEBI:37565"/>
        <dbReference type="ChEBI" id="CHEBI:58805"/>
        <dbReference type="EC" id="2.7.7.65"/>
    </reaction>
</comment>
<keyword evidence="12" id="KW-0548">Nucleotidyltransferase</keyword>
<dbReference type="SUPFAM" id="SSF103190">
    <property type="entry name" value="Sensory domain-like"/>
    <property type="match status" value="2"/>
</dbReference>
<keyword evidence="7 10" id="KW-1133">Transmembrane helix</keyword>
<name>A0AA50DMU2_9GAMM</name>
<evidence type="ECO:0000256" key="6">
    <source>
        <dbReference type="ARBA" id="ARBA00022692"/>
    </source>
</evidence>
<accession>A0AA50DMU2</accession>
<feature type="domain" description="GGDEF" evidence="11">
    <location>
        <begin position="392"/>
        <end position="522"/>
    </location>
</feature>
<keyword evidence="5" id="KW-1003">Cell membrane</keyword>
<dbReference type="FunFam" id="3.30.70.270:FF:000001">
    <property type="entry name" value="Diguanylate cyclase domain protein"/>
    <property type="match status" value="1"/>
</dbReference>
<evidence type="ECO:0000256" key="2">
    <source>
        <dbReference type="ARBA" id="ARBA00004651"/>
    </source>
</evidence>
<dbReference type="GO" id="GO:0052621">
    <property type="term" value="F:diguanylate cyclase activity"/>
    <property type="evidence" value="ECO:0007669"/>
    <property type="project" value="UniProtKB-EC"/>
</dbReference>
<dbReference type="GO" id="GO:0005886">
    <property type="term" value="C:plasma membrane"/>
    <property type="evidence" value="ECO:0007669"/>
    <property type="project" value="UniProtKB-SubCell"/>
</dbReference>
<dbReference type="NCBIfam" id="TIGR00254">
    <property type="entry name" value="GGDEF"/>
    <property type="match status" value="1"/>
</dbReference>
<dbReference type="EMBL" id="CP132353">
    <property type="protein sequence ID" value="WLS80012.1"/>
    <property type="molecule type" value="Genomic_DNA"/>
</dbReference>
<dbReference type="PROSITE" id="PS50887">
    <property type="entry name" value="GGDEF"/>
    <property type="match status" value="1"/>
</dbReference>
<proteinExistence type="predicted"/>
<reference evidence="12 13" key="1">
    <citation type="submission" date="2023-07" db="EMBL/GenBank/DDBJ databases">
        <title>Pathogenic bacteria of pear tree diseases.</title>
        <authorList>
            <person name="Zhang Z."/>
            <person name="He L."/>
            <person name="Huang R."/>
        </authorList>
    </citation>
    <scope>NUCLEOTIDE SEQUENCE [LARGE SCALE GENOMIC DNA]</scope>
    <source>
        <strain evidence="12 13">DE2</strain>
    </source>
</reference>
<feature type="transmembrane region" description="Helical" evidence="10">
    <location>
        <begin position="291"/>
        <end position="313"/>
    </location>
</feature>
<comment type="pathway">
    <text evidence="3">Purine metabolism; 3',5'-cyclic di-GMP biosynthesis.</text>
</comment>
<dbReference type="EC" id="2.7.7.65" evidence="4"/>
<evidence type="ECO:0000256" key="9">
    <source>
        <dbReference type="ARBA" id="ARBA00034247"/>
    </source>
</evidence>
<keyword evidence="13" id="KW-1185">Reference proteome</keyword>
<dbReference type="AlphaFoldDB" id="A0AA50DMU2"/>
<dbReference type="CDD" id="cd01949">
    <property type="entry name" value="GGDEF"/>
    <property type="match status" value="1"/>
</dbReference>
<dbReference type="CDD" id="cd18773">
    <property type="entry name" value="PDC1_HK_sensor"/>
    <property type="match status" value="1"/>
</dbReference>
<sequence length="535" mass="59327">MLRLSRPKTDLRTLITLLAVASIVITLANSLYATWRVQREVLITNTLETNRVYATKLASTTEMFFQLAQSQLAYSAKVLGEGMDDEAALQSEVDRLREQTNSFNSVVIVDAKGWVKAISPESLMLKGMHLTTSSTTQALTERKPLISKPTISAANNLMVFVSYPVWSKTGSYLGFVGGTIYLKKKSILNELLGEQFYRDGSSLYVVDGDNRVLYHQNGRLVGQKIAPLISRSLLQKNGNGYQEIPKQSGEPMLAGYASVPTPGWMIVALKPTQTTLEPLNSLLFKVLQHSVPFALLTLICAWILARLIALPLWQLARKASQMDAPGVSKEINGIHSWYYEASQIKRAMLAGIGLLQDKIGRLKFEVQTDPMTALLNRRGLNAVLEYFLATRQPFAVLVLDIDHFKRVNDTWGHDVGDSVIKSVAEQLGKSSRQTDVVCRNGGEEFLMILPGADRDIAIVIAERVRKKIEALELPVVGHISISIGVAFWTADERPMELVFKQADDALYQAKNGGRNRVVTSQPELVEAGELQRRNG</sequence>
<dbReference type="InterPro" id="IPR043128">
    <property type="entry name" value="Rev_trsase/Diguanyl_cyclase"/>
</dbReference>
<dbReference type="KEGG" id="epi:Q3V30_05850"/>
<dbReference type="SUPFAM" id="SSF55073">
    <property type="entry name" value="Nucleotide cyclase"/>
    <property type="match status" value="1"/>
</dbReference>
<dbReference type="RefSeq" id="WP_306211376.1">
    <property type="nucleotide sequence ID" value="NZ_CP132353.1"/>
</dbReference>
<evidence type="ECO:0000256" key="4">
    <source>
        <dbReference type="ARBA" id="ARBA00012528"/>
    </source>
</evidence>
<dbReference type="InterPro" id="IPR029787">
    <property type="entry name" value="Nucleotide_cyclase"/>
</dbReference>
<keyword evidence="12" id="KW-0808">Transferase</keyword>
<dbReference type="InterPro" id="IPR029151">
    <property type="entry name" value="Sensor-like_sf"/>
</dbReference>
<evidence type="ECO:0000313" key="13">
    <source>
        <dbReference type="Proteomes" id="UP001228139"/>
    </source>
</evidence>
<dbReference type="InterPro" id="IPR033479">
    <property type="entry name" value="dCache_1"/>
</dbReference>
<evidence type="ECO:0000256" key="10">
    <source>
        <dbReference type="SAM" id="Phobius"/>
    </source>
</evidence>